<dbReference type="InterPro" id="IPR050953">
    <property type="entry name" value="N4_N6_ade-DNA_methylase"/>
</dbReference>
<dbReference type="Proteomes" id="UP000187185">
    <property type="component" value="Chromosome"/>
</dbReference>
<dbReference type="GO" id="GO:0003677">
    <property type="term" value="F:DNA binding"/>
    <property type="evidence" value="ECO:0007669"/>
    <property type="project" value="InterPro"/>
</dbReference>
<comment type="catalytic activity">
    <reaction evidence="4">
        <text>a 2'-deoxyadenosine in DNA + S-adenosyl-L-methionine = an N(6)-methyl-2'-deoxyadenosine in DNA + S-adenosyl-L-homocysteine + H(+)</text>
        <dbReference type="Rhea" id="RHEA:15197"/>
        <dbReference type="Rhea" id="RHEA-COMP:12418"/>
        <dbReference type="Rhea" id="RHEA-COMP:12419"/>
        <dbReference type="ChEBI" id="CHEBI:15378"/>
        <dbReference type="ChEBI" id="CHEBI:57856"/>
        <dbReference type="ChEBI" id="CHEBI:59789"/>
        <dbReference type="ChEBI" id="CHEBI:90615"/>
        <dbReference type="ChEBI" id="CHEBI:90616"/>
        <dbReference type="EC" id="2.1.1.72"/>
    </reaction>
</comment>
<organism evidence="6 7">
    <name type="scientific">Microbacterium aurum</name>
    <dbReference type="NCBI Taxonomy" id="36805"/>
    <lineage>
        <taxon>Bacteria</taxon>
        <taxon>Bacillati</taxon>
        <taxon>Actinomycetota</taxon>
        <taxon>Actinomycetes</taxon>
        <taxon>Micrococcales</taxon>
        <taxon>Microbacteriaceae</taxon>
        <taxon>Microbacterium</taxon>
    </lineage>
</organism>
<dbReference type="PANTHER" id="PTHR33841:SF1">
    <property type="entry name" value="DNA METHYLTRANSFERASE A"/>
    <property type="match status" value="1"/>
</dbReference>
<name>A0A1P8U6S7_9MICO</name>
<reference evidence="6 7" key="1">
    <citation type="submission" date="2016-12" db="EMBL/GenBank/DDBJ databases">
        <title>Complete genome sequence of Microbacterium aurum KACC 15219.</title>
        <authorList>
            <person name="Jung Y."/>
            <person name="Shin J.-H."/>
            <person name="Lee Y.-J."/>
            <person name="Yi H."/>
            <person name="Bahn Y.-S."/>
            <person name="Kim J.F."/>
            <person name="Lee D.-W."/>
        </authorList>
    </citation>
    <scope>NUCLEOTIDE SEQUENCE [LARGE SCALE GENOMIC DNA]</scope>
    <source>
        <strain evidence="6 7">KACC 15219</strain>
    </source>
</reference>
<evidence type="ECO:0000259" key="5">
    <source>
        <dbReference type="Pfam" id="PF02384"/>
    </source>
</evidence>
<dbReference type="KEGG" id="maur:BOH66_05835"/>
<proteinExistence type="predicted"/>
<evidence type="ECO:0000256" key="4">
    <source>
        <dbReference type="ARBA" id="ARBA00047942"/>
    </source>
</evidence>
<keyword evidence="7" id="KW-1185">Reference proteome</keyword>
<dbReference type="STRING" id="36805.BOH66_05835"/>
<protein>
    <recommendedName>
        <fullName evidence="1">site-specific DNA-methyltransferase (adenine-specific)</fullName>
        <ecNumber evidence="1">2.1.1.72</ecNumber>
    </recommendedName>
</protein>
<dbReference type="PANTHER" id="PTHR33841">
    <property type="entry name" value="DNA METHYLTRANSFERASE YEEA-RELATED"/>
    <property type="match status" value="1"/>
</dbReference>
<evidence type="ECO:0000313" key="7">
    <source>
        <dbReference type="Proteomes" id="UP000187185"/>
    </source>
</evidence>
<keyword evidence="3" id="KW-0808">Transferase</keyword>
<dbReference type="PRINTS" id="PR00507">
    <property type="entry name" value="N12N6MTFRASE"/>
</dbReference>
<evidence type="ECO:0000313" key="6">
    <source>
        <dbReference type="EMBL" id="APZ33830.1"/>
    </source>
</evidence>
<evidence type="ECO:0000256" key="2">
    <source>
        <dbReference type="ARBA" id="ARBA00022603"/>
    </source>
</evidence>
<evidence type="ECO:0000256" key="1">
    <source>
        <dbReference type="ARBA" id="ARBA00011900"/>
    </source>
</evidence>
<dbReference type="GO" id="GO:0009007">
    <property type="term" value="F:site-specific DNA-methyltransferase (adenine-specific) activity"/>
    <property type="evidence" value="ECO:0007669"/>
    <property type="project" value="UniProtKB-EC"/>
</dbReference>
<evidence type="ECO:0000256" key="3">
    <source>
        <dbReference type="ARBA" id="ARBA00022679"/>
    </source>
</evidence>
<gene>
    <name evidence="6" type="ORF">BOH66_05835</name>
</gene>
<dbReference type="SUPFAM" id="SSF53335">
    <property type="entry name" value="S-adenosyl-L-methionine-dependent methyltransferases"/>
    <property type="match status" value="1"/>
</dbReference>
<accession>A0A1P8U6S7</accession>
<sequence>MVDSRPDLGRQLAEHLGADPLDIGSPLQGMSIGEIGVVYEALVALSDHHDRRQQGQYFTPDDVASYMARQAMRFDQGHWLDPCCGVGNLSWHLADSMSDPAEFVAMRLTLVDLDPIALRTAVVLLVASFAADHDDECLPKLAARCQTRDFLDAAALPAHDYVMVNPPYGAAAPITRFKTRATREMYAYFLERISAESRGFVAVTPASHLSAAKYAPLRELLEARSGGDVLVFDNVPDTCFRGYKYGSTNTSRTNFVRAAITVSAPSDVGWRLTPILRWASRSRSRMWADARNYLVDLRKGPSGEWAKVMPGTEAVWDALGTSSRTLGDLVCRAQTSFALHVASTPRYYISASKRDLDRGSKHVLYFRSKADMERAYVLLNSSLPYWWWRCLDGGITLPIRILSSLPLPAGLKATRSVVAALEASESNDLVTKLNAGRQNENVRRPRQLVDMIDKELLSGITFSFSDVYASDMFEEVRR</sequence>
<dbReference type="InterPro" id="IPR029063">
    <property type="entry name" value="SAM-dependent_MTases_sf"/>
</dbReference>
<dbReference type="Pfam" id="PF02384">
    <property type="entry name" value="N6_Mtase"/>
    <property type="match status" value="1"/>
</dbReference>
<keyword evidence="2" id="KW-0489">Methyltransferase</keyword>
<dbReference type="EC" id="2.1.1.72" evidence="1"/>
<dbReference type="GO" id="GO:0032259">
    <property type="term" value="P:methylation"/>
    <property type="evidence" value="ECO:0007669"/>
    <property type="project" value="UniProtKB-KW"/>
</dbReference>
<dbReference type="InterPro" id="IPR003356">
    <property type="entry name" value="DNA_methylase_A-5"/>
</dbReference>
<dbReference type="AlphaFoldDB" id="A0A1P8U6S7"/>
<feature type="domain" description="DNA methylase adenine-specific" evidence="5">
    <location>
        <begin position="35"/>
        <end position="171"/>
    </location>
</feature>
<dbReference type="Gene3D" id="3.40.50.150">
    <property type="entry name" value="Vaccinia Virus protein VP39"/>
    <property type="match status" value="1"/>
</dbReference>
<dbReference type="EMBL" id="CP018762">
    <property type="protein sequence ID" value="APZ33830.1"/>
    <property type="molecule type" value="Genomic_DNA"/>
</dbReference>
<dbReference type="GO" id="GO:0008170">
    <property type="term" value="F:N-methyltransferase activity"/>
    <property type="evidence" value="ECO:0007669"/>
    <property type="project" value="InterPro"/>
</dbReference>